<dbReference type="Proteomes" id="UP000320209">
    <property type="component" value="Unassembled WGS sequence"/>
</dbReference>
<organism evidence="2 3">
    <name type="scientific">Nocardioides albertanoniae</name>
    <dbReference type="NCBI Taxonomy" id="1175486"/>
    <lineage>
        <taxon>Bacteria</taxon>
        <taxon>Bacillati</taxon>
        <taxon>Actinomycetota</taxon>
        <taxon>Actinomycetes</taxon>
        <taxon>Propionibacteriales</taxon>
        <taxon>Nocardioidaceae</taxon>
        <taxon>Nocardioides</taxon>
    </lineage>
</organism>
<dbReference type="Pfam" id="PF13302">
    <property type="entry name" value="Acetyltransf_3"/>
    <property type="match status" value="1"/>
</dbReference>
<dbReference type="SUPFAM" id="SSF55729">
    <property type="entry name" value="Acyl-CoA N-acyltransferases (Nat)"/>
    <property type="match status" value="1"/>
</dbReference>
<evidence type="ECO:0000313" key="2">
    <source>
        <dbReference type="EMBL" id="TQL66175.1"/>
    </source>
</evidence>
<dbReference type="PANTHER" id="PTHR43792">
    <property type="entry name" value="GNAT FAMILY, PUTATIVE (AFU_ORTHOLOGUE AFUA_3G00765)-RELATED-RELATED"/>
    <property type="match status" value="1"/>
</dbReference>
<proteinExistence type="predicted"/>
<dbReference type="InterPro" id="IPR000182">
    <property type="entry name" value="GNAT_dom"/>
</dbReference>
<feature type="domain" description="N-acetyltransferase" evidence="1">
    <location>
        <begin position="12"/>
        <end position="165"/>
    </location>
</feature>
<sequence>MTLPITVTTERLTLPLWTRADAEAIIDRQPGPSTRLPGWHPEFPREDDRDAATMWVEGDPWSSRYIMRNTTVLGSIGFFGPPDLAPDGTPEAEVGYGLVAEARGWGFATEALKGLLACADDEGVRIRASVEPTNAASLRVLAKCGFTDLRGADEDGHLVMARPGGTMGR</sequence>
<dbReference type="PROSITE" id="PS51186">
    <property type="entry name" value="GNAT"/>
    <property type="match status" value="1"/>
</dbReference>
<accession>A0A543A0R2</accession>
<dbReference type="InterPro" id="IPR016181">
    <property type="entry name" value="Acyl_CoA_acyltransferase"/>
</dbReference>
<dbReference type="OrthoDB" id="3402863at2"/>
<dbReference type="RefSeq" id="WP_141778403.1">
    <property type="nucleotide sequence ID" value="NZ_VFOV01000001.1"/>
</dbReference>
<dbReference type="PANTHER" id="PTHR43792:SF13">
    <property type="entry name" value="ACETYLTRANSFERASE"/>
    <property type="match status" value="1"/>
</dbReference>
<dbReference type="AlphaFoldDB" id="A0A543A0R2"/>
<keyword evidence="2" id="KW-0808">Transferase</keyword>
<name>A0A543A0R2_9ACTN</name>
<evidence type="ECO:0000313" key="3">
    <source>
        <dbReference type="Proteomes" id="UP000320209"/>
    </source>
</evidence>
<dbReference type="Gene3D" id="3.40.630.30">
    <property type="match status" value="1"/>
</dbReference>
<reference evidence="2 3" key="1">
    <citation type="submission" date="2019-06" db="EMBL/GenBank/DDBJ databases">
        <title>Sequencing the genomes of 1000 actinobacteria strains.</title>
        <authorList>
            <person name="Klenk H.-P."/>
        </authorList>
    </citation>
    <scope>NUCLEOTIDE SEQUENCE [LARGE SCALE GENOMIC DNA]</scope>
    <source>
        <strain evidence="2 3">DSM 25218</strain>
    </source>
</reference>
<evidence type="ECO:0000259" key="1">
    <source>
        <dbReference type="PROSITE" id="PS51186"/>
    </source>
</evidence>
<comment type="caution">
    <text evidence="2">The sequence shown here is derived from an EMBL/GenBank/DDBJ whole genome shotgun (WGS) entry which is preliminary data.</text>
</comment>
<keyword evidence="3" id="KW-1185">Reference proteome</keyword>
<dbReference type="InterPro" id="IPR051531">
    <property type="entry name" value="N-acetyltransferase"/>
</dbReference>
<dbReference type="GO" id="GO:0016747">
    <property type="term" value="F:acyltransferase activity, transferring groups other than amino-acyl groups"/>
    <property type="evidence" value="ECO:0007669"/>
    <property type="project" value="InterPro"/>
</dbReference>
<protein>
    <submittedName>
        <fullName evidence="2">RimJ/RimL family protein N-acetyltransferase</fullName>
    </submittedName>
</protein>
<dbReference type="EMBL" id="VFOV01000001">
    <property type="protein sequence ID" value="TQL66175.1"/>
    <property type="molecule type" value="Genomic_DNA"/>
</dbReference>
<gene>
    <name evidence="2" type="ORF">FB381_0023</name>
</gene>